<dbReference type="SUPFAM" id="SSF48403">
    <property type="entry name" value="Ankyrin repeat"/>
    <property type="match status" value="1"/>
</dbReference>
<dbReference type="InterPro" id="IPR002110">
    <property type="entry name" value="Ankyrin_rpt"/>
</dbReference>
<keyword evidence="5" id="KW-1185">Reference proteome</keyword>
<dbReference type="PANTHER" id="PTHR24198">
    <property type="entry name" value="ANKYRIN REPEAT AND PROTEIN KINASE DOMAIN-CONTAINING PROTEIN"/>
    <property type="match status" value="1"/>
</dbReference>
<name>A0A812K7I3_9DINO</name>
<reference evidence="4" key="1">
    <citation type="submission" date="2021-02" db="EMBL/GenBank/DDBJ databases">
        <authorList>
            <person name="Dougan E. K."/>
            <person name="Rhodes N."/>
            <person name="Thang M."/>
            <person name="Chan C."/>
        </authorList>
    </citation>
    <scope>NUCLEOTIDE SEQUENCE</scope>
</reference>
<evidence type="ECO:0000256" key="2">
    <source>
        <dbReference type="ARBA" id="ARBA00023043"/>
    </source>
</evidence>
<dbReference type="Pfam" id="PF13857">
    <property type="entry name" value="Ank_5"/>
    <property type="match status" value="1"/>
</dbReference>
<dbReference type="Gene3D" id="1.25.40.20">
    <property type="entry name" value="Ankyrin repeat-containing domain"/>
    <property type="match status" value="2"/>
</dbReference>
<evidence type="ECO:0000313" key="4">
    <source>
        <dbReference type="EMBL" id="CAE7218886.1"/>
    </source>
</evidence>
<evidence type="ECO:0000313" key="5">
    <source>
        <dbReference type="Proteomes" id="UP000601435"/>
    </source>
</evidence>
<gene>
    <name evidence="4" type="primary">ANK2</name>
    <name evidence="4" type="ORF">SNEC2469_LOCUS2679</name>
</gene>
<keyword evidence="2 3" id="KW-0040">ANK repeat</keyword>
<feature type="repeat" description="ANK" evidence="3">
    <location>
        <begin position="141"/>
        <end position="173"/>
    </location>
</feature>
<evidence type="ECO:0000256" key="3">
    <source>
        <dbReference type="PROSITE-ProRule" id="PRU00023"/>
    </source>
</evidence>
<dbReference type="Proteomes" id="UP000601435">
    <property type="component" value="Unassembled WGS sequence"/>
</dbReference>
<dbReference type="PROSITE" id="PS50088">
    <property type="entry name" value="ANK_REPEAT"/>
    <property type="match status" value="1"/>
</dbReference>
<keyword evidence="1" id="KW-0677">Repeat</keyword>
<evidence type="ECO:0000256" key="1">
    <source>
        <dbReference type="ARBA" id="ARBA00022737"/>
    </source>
</evidence>
<accession>A0A812K7I3</accession>
<organism evidence="4 5">
    <name type="scientific">Symbiodinium necroappetens</name>
    <dbReference type="NCBI Taxonomy" id="1628268"/>
    <lineage>
        <taxon>Eukaryota</taxon>
        <taxon>Sar</taxon>
        <taxon>Alveolata</taxon>
        <taxon>Dinophyceae</taxon>
        <taxon>Suessiales</taxon>
        <taxon>Symbiodiniaceae</taxon>
        <taxon>Symbiodinium</taxon>
    </lineage>
</organism>
<protein>
    <submittedName>
        <fullName evidence="4">ANK2 protein</fullName>
    </submittedName>
</protein>
<dbReference type="OrthoDB" id="432011at2759"/>
<dbReference type="EMBL" id="CAJNJA010007011">
    <property type="protein sequence ID" value="CAE7218886.1"/>
    <property type="molecule type" value="Genomic_DNA"/>
</dbReference>
<proteinExistence type="predicted"/>
<dbReference type="PANTHER" id="PTHR24198:SF165">
    <property type="entry name" value="ANKYRIN REPEAT-CONTAINING PROTEIN-RELATED"/>
    <property type="match status" value="1"/>
</dbReference>
<comment type="caution">
    <text evidence="4">The sequence shown here is derived from an EMBL/GenBank/DDBJ whole genome shotgun (WGS) entry which is preliminary data.</text>
</comment>
<dbReference type="PROSITE" id="PS50297">
    <property type="entry name" value="ANK_REP_REGION"/>
    <property type="match status" value="1"/>
</dbReference>
<dbReference type="SMART" id="SM00248">
    <property type="entry name" value="ANK"/>
    <property type="match status" value="4"/>
</dbReference>
<dbReference type="InterPro" id="IPR036770">
    <property type="entry name" value="Ankyrin_rpt-contain_sf"/>
</dbReference>
<sequence>MVAVLDGYTRIAKVLLEARACLDRCRADGLSPLHAAVLREATLPPRAGEASMIALLAEARADPEVRTRQGVSPLSLLMSSSVNAPHRSTALHNLIDIKADVNRPIAGDGTRPLHATVHHNLRVEAALLLERAADPNAAHDDGTAPLHLAASAGAAPFVDLLLNSRADATVTTQSGQTALDLARQHGFRAIEDRLQQ</sequence>
<dbReference type="AlphaFoldDB" id="A0A812K7I3"/>